<name>M8ASC6_AEGTA</name>
<dbReference type="PANTHER" id="PTHR23155:SF1058">
    <property type="entry name" value="OS11G0668100 PROTEIN"/>
    <property type="match status" value="1"/>
</dbReference>
<feature type="domain" description="R13L1/DRL21-like LRR repeat region" evidence="6">
    <location>
        <begin position="742"/>
        <end position="813"/>
    </location>
</feature>
<feature type="domain" description="NB-ARC" evidence="4">
    <location>
        <begin position="254"/>
        <end position="420"/>
    </location>
</feature>
<dbReference type="Gene3D" id="3.40.50.300">
    <property type="entry name" value="P-loop containing nucleotide triphosphate hydrolases"/>
    <property type="match status" value="1"/>
</dbReference>
<dbReference type="FunFam" id="1.10.10.10:FF:000322">
    <property type="entry name" value="Probable disease resistance protein At1g63360"/>
    <property type="match status" value="1"/>
</dbReference>
<dbReference type="EnsemblPlants" id="EMT04620">
    <property type="protein sequence ID" value="EMT04620"/>
    <property type="gene ID" value="F775_16579"/>
</dbReference>
<keyword evidence="1" id="KW-0677">Repeat</keyword>
<feature type="domain" description="R13L1/DRL21-like LRR repeat region" evidence="6">
    <location>
        <begin position="815"/>
        <end position="914"/>
    </location>
</feature>
<dbReference type="InterPro" id="IPR044974">
    <property type="entry name" value="Disease_R_plants"/>
</dbReference>
<dbReference type="SUPFAM" id="SSF52058">
    <property type="entry name" value="L domain-like"/>
    <property type="match status" value="1"/>
</dbReference>
<dbReference type="InterPro" id="IPR027417">
    <property type="entry name" value="P-loop_NTPase"/>
</dbReference>
<evidence type="ECO:0000259" key="4">
    <source>
        <dbReference type="Pfam" id="PF00931"/>
    </source>
</evidence>
<evidence type="ECO:0000313" key="7">
    <source>
        <dbReference type="EnsemblPlants" id="EMT04620"/>
    </source>
</evidence>
<dbReference type="GO" id="GO:0009626">
    <property type="term" value="P:plant-type hypersensitive response"/>
    <property type="evidence" value="ECO:0007669"/>
    <property type="project" value="UniProtKB-ARBA"/>
</dbReference>
<dbReference type="InterPro" id="IPR058922">
    <property type="entry name" value="WHD_DRP"/>
</dbReference>
<evidence type="ECO:0000256" key="2">
    <source>
        <dbReference type="ARBA" id="ARBA00022821"/>
    </source>
</evidence>
<dbReference type="InterPro" id="IPR032675">
    <property type="entry name" value="LRR_dom_sf"/>
</dbReference>
<feature type="region of interest" description="Disordered" evidence="3">
    <location>
        <begin position="56"/>
        <end position="82"/>
    </location>
</feature>
<dbReference type="GO" id="GO:0043531">
    <property type="term" value="F:ADP binding"/>
    <property type="evidence" value="ECO:0007669"/>
    <property type="project" value="InterPro"/>
</dbReference>
<protein>
    <submittedName>
        <fullName evidence="7">Putative disease resistance RPP13-like protein 1</fullName>
    </submittedName>
</protein>
<dbReference type="Pfam" id="PF23559">
    <property type="entry name" value="WHD_DRP"/>
    <property type="match status" value="1"/>
</dbReference>
<evidence type="ECO:0000259" key="6">
    <source>
        <dbReference type="Pfam" id="PF25019"/>
    </source>
</evidence>
<accession>M8ASC6</accession>
<dbReference type="PANTHER" id="PTHR23155">
    <property type="entry name" value="DISEASE RESISTANCE PROTEIN RP"/>
    <property type="match status" value="1"/>
</dbReference>
<feature type="compositionally biased region" description="Low complexity" evidence="3">
    <location>
        <begin position="57"/>
        <end position="68"/>
    </location>
</feature>
<dbReference type="InterPro" id="IPR042197">
    <property type="entry name" value="Apaf_helical"/>
</dbReference>
<organism evidence="7">
    <name type="scientific">Aegilops tauschii</name>
    <name type="common">Tausch's goatgrass</name>
    <name type="synonym">Aegilops squarrosa</name>
    <dbReference type="NCBI Taxonomy" id="37682"/>
    <lineage>
        <taxon>Eukaryota</taxon>
        <taxon>Viridiplantae</taxon>
        <taxon>Streptophyta</taxon>
        <taxon>Embryophyta</taxon>
        <taxon>Tracheophyta</taxon>
        <taxon>Spermatophyta</taxon>
        <taxon>Magnoliopsida</taxon>
        <taxon>Liliopsida</taxon>
        <taxon>Poales</taxon>
        <taxon>Poaceae</taxon>
        <taxon>BOP clade</taxon>
        <taxon>Pooideae</taxon>
        <taxon>Triticodae</taxon>
        <taxon>Triticeae</taxon>
        <taxon>Triticinae</taxon>
        <taxon>Aegilops</taxon>
    </lineage>
</organism>
<dbReference type="GO" id="GO:0002758">
    <property type="term" value="P:innate immune response-activating signaling pathway"/>
    <property type="evidence" value="ECO:0007669"/>
    <property type="project" value="UniProtKB-ARBA"/>
</dbReference>
<evidence type="ECO:0000256" key="1">
    <source>
        <dbReference type="ARBA" id="ARBA00022737"/>
    </source>
</evidence>
<dbReference type="Gene3D" id="3.80.10.10">
    <property type="entry name" value="Ribonuclease Inhibitor"/>
    <property type="match status" value="1"/>
</dbReference>
<dbReference type="Gene3D" id="1.10.10.10">
    <property type="entry name" value="Winged helix-like DNA-binding domain superfamily/Winged helix DNA-binding domain"/>
    <property type="match status" value="1"/>
</dbReference>
<dbReference type="InterPro" id="IPR002182">
    <property type="entry name" value="NB-ARC"/>
</dbReference>
<keyword evidence="2" id="KW-0611">Plant defense</keyword>
<dbReference type="Pfam" id="PF25019">
    <property type="entry name" value="LRR_R13L1-DRL21"/>
    <property type="match status" value="2"/>
</dbReference>
<proteinExistence type="predicted"/>
<evidence type="ECO:0000259" key="5">
    <source>
        <dbReference type="Pfam" id="PF23559"/>
    </source>
</evidence>
<feature type="region of interest" description="Disordered" evidence="3">
    <location>
        <begin position="137"/>
        <end position="170"/>
    </location>
</feature>
<dbReference type="InterPro" id="IPR036388">
    <property type="entry name" value="WH-like_DNA-bd_sf"/>
</dbReference>
<dbReference type="InterPro" id="IPR056789">
    <property type="entry name" value="LRR_R13L1-DRL21"/>
</dbReference>
<sequence>MRIAIRNLHRPQETALQQTCSDPSCSIPRSVHGAIHAATLMSVVAAKEPVLCYEQAPSSRSPHMPRSRFISHGTQPPLLPPAAPRLALSAAAPARTRSSTSSSRCDARHGRCTGYCHGCHAPGEDAAGRRQALPSVEVSGGEGEMQKRKFRRRRSGSARATRAGDTDESGMSNKMLIKSLKKIEEVINEAHQILDKLNLSSISNDNRRQKMVANAPTTAVSPHKVFGRGNDRDKIIAMLHEKEGDHPSTSNDLCFSVIGIHGISGAGKSTLAQFVCDNEKNKKGHFDLVMWVHLSQNFSVSDIFEEFYEAASQPKDTSEPKVACPQFHNLNTLEKELERKLDGKRFLLVLDDVWCDKDVGDQNLPQLLSPFKVGRRGSKILVTTRSRYALSDLCVGVRYTAMPITAVDETAFFELFMHYALRCGQDQSLFKTIGEEIAKKLKGSPLAARTVGGNLRRQQEVNYWKRVSDQDLFNKRTGPLWWSYYQLDEQARRCFAYCSIFPSGHRLHRDDLIRLWVAEGFIRNTDEGRDIEEVGLGIFNDLLSISFLQLGSWDWNYHHGKEYYLVHDLLHDLAGAVAGSECFRIDNNMSGKAEGWTKDVPRDVGHLFIQSYDATLITSKIIELGNLHTLIIYTVGRDTPVEEIVVESILKGAGCRVVLPSTLNQVCQMQVLDFGYCSDLVFSCGDLINLRHVFSGSKLFNSSKSKVYNSKKESSFLNISRLVSLETFPYFRVENEQGHEARQLRYLNRLSGQLIISGLENVKSREEALEVNVGAKKCLTDLSLLWDGGEGDTRCSPKVEAVVLEGLCPPVGLDVNLGAKKCLTDLSLLWDGGDTRCSPEVEAVVLEGLCPPVGLEKLDISYYEGSTYPNWMVGRQNGGPKNLKELLLLKWSQPGPAPELDAFVHLRSLRLSECSWNALPSNMEHLSSLKTLDISRCLNVRLLPTLPQSLEFFRLLFCDDGFTESCETAGHPNWQKIQHIPNKYIQRWNYDVECLLIPSVYLADLGSGEGLESEFESESGLFVNLKCVAGVYRAGADMAGATHTKFYGRFTGLVLTWQMVIGLRGIRGPHPPEIRGEMKSIKGKARNGSVRLTFLVECPPISDPLSQERKQEDTSARQQKTTYWSSKYRIVYGIYSLKSRENRFMYKKEGGEMNLWQILLLNHRMTNRVSLGKNRSATLGAAGVSWGGKYYLLL</sequence>
<dbReference type="SUPFAM" id="SSF52540">
    <property type="entry name" value="P-loop containing nucleoside triphosphate hydrolases"/>
    <property type="match status" value="1"/>
</dbReference>
<dbReference type="AlphaFoldDB" id="M8ASC6"/>
<dbReference type="PRINTS" id="PR00364">
    <property type="entry name" value="DISEASERSIST"/>
</dbReference>
<dbReference type="Gene3D" id="1.10.8.430">
    <property type="entry name" value="Helical domain of apoptotic protease-activating factors"/>
    <property type="match status" value="1"/>
</dbReference>
<reference evidence="7" key="1">
    <citation type="submission" date="2015-06" db="UniProtKB">
        <authorList>
            <consortium name="EnsemblPlants"/>
        </authorList>
    </citation>
    <scope>IDENTIFICATION</scope>
</reference>
<evidence type="ECO:0000256" key="3">
    <source>
        <dbReference type="SAM" id="MobiDB-lite"/>
    </source>
</evidence>
<dbReference type="GO" id="GO:0042742">
    <property type="term" value="P:defense response to bacterium"/>
    <property type="evidence" value="ECO:0007669"/>
    <property type="project" value="UniProtKB-ARBA"/>
</dbReference>
<feature type="domain" description="Disease resistance protein winged helix" evidence="5">
    <location>
        <begin position="500"/>
        <end position="574"/>
    </location>
</feature>
<dbReference type="Pfam" id="PF00931">
    <property type="entry name" value="NB-ARC"/>
    <property type="match status" value="1"/>
</dbReference>